<proteinExistence type="predicted"/>
<sequence length="333" mass="35454">MPPAADFPLLCPVCRDRLRSGDDATRTLVCGAGHSFDAAKQGYFNFLVGKGTVFEADTADMVAARFDFLSAGHYQPLASAVAELAAPALARSAGKRPTVLDAGTGTGHYLRAVLDRAKQDRAKQDRAKQDPTAQERAEQQRPEQQGGAPDGFPREIGPAQAIGLDISKFALRRAARMNPEAFNVVGDVWQPLPVADHAADVVTVVFAPRNAPEFARVLRPGGRLVVVTPRPGHLEEIAGQAGLLGIEPAKDERLAVSLGKHFTPAGSRDLDLALSLDPRDVANLALMGPAGHHLDRAALAALEASLPARTSVSARFRISVFEPIPRAVRQNPT</sequence>
<dbReference type="GO" id="GO:0008757">
    <property type="term" value="F:S-adenosylmethionine-dependent methyltransferase activity"/>
    <property type="evidence" value="ECO:0007669"/>
    <property type="project" value="InterPro"/>
</dbReference>
<dbReference type="InterPro" id="IPR029063">
    <property type="entry name" value="SAM-dependent_MTases_sf"/>
</dbReference>
<dbReference type="SUPFAM" id="SSF53335">
    <property type="entry name" value="S-adenosyl-L-methionine-dependent methyltransferases"/>
    <property type="match status" value="1"/>
</dbReference>
<evidence type="ECO:0000259" key="2">
    <source>
        <dbReference type="Pfam" id="PF08241"/>
    </source>
</evidence>
<feature type="region of interest" description="Disordered" evidence="1">
    <location>
        <begin position="117"/>
        <end position="156"/>
    </location>
</feature>
<dbReference type="GO" id="GO:0032259">
    <property type="term" value="P:methylation"/>
    <property type="evidence" value="ECO:0007669"/>
    <property type="project" value="UniProtKB-KW"/>
</dbReference>
<name>A0A495FNZ8_9MICC</name>
<feature type="domain" description="23S rRNA (guanine(745)-N(1))-methyltransferase N-terminal" evidence="3">
    <location>
        <begin position="10"/>
        <end position="47"/>
    </location>
</feature>
<comment type="caution">
    <text evidence="4">The sequence shown here is derived from an EMBL/GenBank/DDBJ whole genome shotgun (WGS) entry which is preliminary data.</text>
</comment>
<accession>A0A495FNZ8</accession>
<feature type="domain" description="Methyltransferase type 11" evidence="2">
    <location>
        <begin position="156"/>
        <end position="226"/>
    </location>
</feature>
<feature type="compositionally biased region" description="Basic and acidic residues" evidence="1">
    <location>
        <begin position="117"/>
        <end position="141"/>
    </location>
</feature>
<protein>
    <submittedName>
        <fullName evidence="4">23S rRNA (Guanine745-N1)-methyltransferase</fullName>
    </submittedName>
</protein>
<dbReference type="PANTHER" id="PTHR43591">
    <property type="entry name" value="METHYLTRANSFERASE"/>
    <property type="match status" value="1"/>
</dbReference>
<dbReference type="Gene3D" id="3.40.50.150">
    <property type="entry name" value="Vaccinia Virus protein VP39"/>
    <property type="match status" value="1"/>
</dbReference>
<dbReference type="Proteomes" id="UP000276055">
    <property type="component" value="Unassembled WGS sequence"/>
</dbReference>
<dbReference type="EMBL" id="RBIR01000001">
    <property type="protein sequence ID" value="RKR30269.1"/>
    <property type="molecule type" value="Genomic_DNA"/>
</dbReference>
<organism evidence="4 5">
    <name type="scientific">Arthrobacter oryzae</name>
    <dbReference type="NCBI Taxonomy" id="409290"/>
    <lineage>
        <taxon>Bacteria</taxon>
        <taxon>Bacillati</taxon>
        <taxon>Actinomycetota</taxon>
        <taxon>Actinomycetes</taxon>
        <taxon>Micrococcales</taxon>
        <taxon>Micrococcaceae</taxon>
        <taxon>Arthrobacter</taxon>
    </lineage>
</organism>
<dbReference type="Pfam" id="PF21302">
    <property type="entry name" value="Zn_ribbon_RlmA"/>
    <property type="match status" value="1"/>
</dbReference>
<dbReference type="Pfam" id="PF08241">
    <property type="entry name" value="Methyltransf_11"/>
    <property type="match status" value="1"/>
</dbReference>
<dbReference type="PANTHER" id="PTHR43591:SF24">
    <property type="entry name" value="2-METHOXY-6-POLYPRENYL-1,4-BENZOQUINOL METHYLASE, MITOCHONDRIAL"/>
    <property type="match status" value="1"/>
</dbReference>
<evidence type="ECO:0000313" key="4">
    <source>
        <dbReference type="EMBL" id="RKR30269.1"/>
    </source>
</evidence>
<evidence type="ECO:0000259" key="3">
    <source>
        <dbReference type="Pfam" id="PF21302"/>
    </source>
</evidence>
<keyword evidence="4" id="KW-0808">Transferase</keyword>
<dbReference type="AlphaFoldDB" id="A0A495FNZ8"/>
<dbReference type="CDD" id="cd02440">
    <property type="entry name" value="AdoMet_MTases"/>
    <property type="match status" value="1"/>
</dbReference>
<dbReference type="InterPro" id="IPR048647">
    <property type="entry name" value="RlmA_N"/>
</dbReference>
<evidence type="ECO:0000256" key="1">
    <source>
        <dbReference type="SAM" id="MobiDB-lite"/>
    </source>
</evidence>
<dbReference type="InterPro" id="IPR013216">
    <property type="entry name" value="Methyltransf_11"/>
</dbReference>
<gene>
    <name evidence="4" type="ORF">C8D78_0593</name>
</gene>
<dbReference type="OrthoDB" id="108476at2"/>
<evidence type="ECO:0000313" key="5">
    <source>
        <dbReference type="Proteomes" id="UP000276055"/>
    </source>
</evidence>
<dbReference type="RefSeq" id="WP_120950346.1">
    <property type="nucleotide sequence ID" value="NZ_RBIR01000001.1"/>
</dbReference>
<reference evidence="4 5" key="1">
    <citation type="submission" date="2018-10" db="EMBL/GenBank/DDBJ databases">
        <title>Genomic Encyclopedia of Type Strains, Phase IV (KMG-IV): sequencing the most valuable type-strain genomes for metagenomic binning, comparative biology and taxonomic classification.</title>
        <authorList>
            <person name="Goeker M."/>
        </authorList>
    </citation>
    <scope>NUCLEOTIDE SEQUENCE [LARGE SCALE GENOMIC DNA]</scope>
    <source>
        <strain evidence="4 5">DSM 25586</strain>
    </source>
</reference>
<keyword evidence="4" id="KW-0489">Methyltransferase</keyword>